<dbReference type="OrthoDB" id="5565075at2759"/>
<gene>
    <name evidence="1" type="ORF">ACAOBT_LOCUS22452</name>
</gene>
<dbReference type="Proteomes" id="UP001152888">
    <property type="component" value="Unassembled WGS sequence"/>
</dbReference>
<evidence type="ECO:0000313" key="1">
    <source>
        <dbReference type="EMBL" id="CAH1995191.1"/>
    </source>
</evidence>
<sequence length="47" mass="5163">MYKDAVLAVIFYVLVVGGIDESLAIIDGDEVKPHSMPYMVSASLYNK</sequence>
<accession>A0A9P0PRP7</accession>
<dbReference type="EMBL" id="CAKOFQ010007217">
    <property type="protein sequence ID" value="CAH1995191.1"/>
    <property type="molecule type" value="Genomic_DNA"/>
</dbReference>
<protein>
    <submittedName>
        <fullName evidence="1">Uncharacterized protein</fullName>
    </submittedName>
</protein>
<evidence type="ECO:0000313" key="2">
    <source>
        <dbReference type="Proteomes" id="UP001152888"/>
    </source>
</evidence>
<organism evidence="1 2">
    <name type="scientific">Acanthoscelides obtectus</name>
    <name type="common">Bean weevil</name>
    <name type="synonym">Bruchus obtectus</name>
    <dbReference type="NCBI Taxonomy" id="200917"/>
    <lineage>
        <taxon>Eukaryota</taxon>
        <taxon>Metazoa</taxon>
        <taxon>Ecdysozoa</taxon>
        <taxon>Arthropoda</taxon>
        <taxon>Hexapoda</taxon>
        <taxon>Insecta</taxon>
        <taxon>Pterygota</taxon>
        <taxon>Neoptera</taxon>
        <taxon>Endopterygota</taxon>
        <taxon>Coleoptera</taxon>
        <taxon>Polyphaga</taxon>
        <taxon>Cucujiformia</taxon>
        <taxon>Chrysomeloidea</taxon>
        <taxon>Chrysomelidae</taxon>
        <taxon>Bruchinae</taxon>
        <taxon>Bruchini</taxon>
        <taxon>Acanthoscelides</taxon>
    </lineage>
</organism>
<reference evidence="1" key="1">
    <citation type="submission" date="2022-03" db="EMBL/GenBank/DDBJ databases">
        <authorList>
            <person name="Sayadi A."/>
        </authorList>
    </citation>
    <scope>NUCLEOTIDE SEQUENCE</scope>
</reference>
<comment type="caution">
    <text evidence="1">The sequence shown here is derived from an EMBL/GenBank/DDBJ whole genome shotgun (WGS) entry which is preliminary data.</text>
</comment>
<keyword evidence="2" id="KW-1185">Reference proteome</keyword>
<dbReference type="AlphaFoldDB" id="A0A9P0PRP7"/>
<name>A0A9P0PRP7_ACAOB</name>
<proteinExistence type="predicted"/>